<proteinExistence type="predicted"/>
<sequence length="400" mass="43817">MANVLNAAAGPPAAQGQALFPSWLVKLGWVVYVRLRTIRCMSILIPLHCVVSINIDKKQFVNFSMPVGKPTTLTVSMPNGQQVQHLLPPAVDDLQPSADRIASAAGRHDEVIWPLSEPAVLPLDDVLRLIEQNTPTPAAAYSMHNRPPRGMHNLPSDVLLHIFDAIDNVGDATRLCLTHPELLCAGYKRVEELGKKRWAPWAGDRVLALPGKQDRTFWLDARTHTPGVLATDSDLRADITAAGGLAPYLETYARAAPFGRCPDTLRALAHKMPRFDWATSPALSVCCHPSDAAWLVCNLTRREYVRVAPARTRDGQRSADALMQADATGDSVAADLPLRVGKSVANRIYASSGSAGAWAGHRVMIRRLEVAKVSFKDWAQWKDVTKDDDPANDPWYLGDN</sequence>
<organism evidence="1 2">
    <name type="scientific">Phanerochaete sordida</name>
    <dbReference type="NCBI Taxonomy" id="48140"/>
    <lineage>
        <taxon>Eukaryota</taxon>
        <taxon>Fungi</taxon>
        <taxon>Dikarya</taxon>
        <taxon>Basidiomycota</taxon>
        <taxon>Agaricomycotina</taxon>
        <taxon>Agaricomycetes</taxon>
        <taxon>Polyporales</taxon>
        <taxon>Phanerochaetaceae</taxon>
        <taxon>Phanerochaete</taxon>
    </lineage>
</organism>
<dbReference type="OrthoDB" id="2588098at2759"/>
<comment type="caution">
    <text evidence="1">The sequence shown here is derived from an EMBL/GenBank/DDBJ whole genome shotgun (WGS) entry which is preliminary data.</text>
</comment>
<keyword evidence="2" id="KW-1185">Reference proteome</keyword>
<gene>
    <name evidence="1" type="ORF">PsYK624_064280</name>
</gene>
<evidence type="ECO:0000313" key="1">
    <source>
        <dbReference type="EMBL" id="GJE90299.1"/>
    </source>
</evidence>
<evidence type="ECO:0000313" key="2">
    <source>
        <dbReference type="Proteomes" id="UP000703269"/>
    </source>
</evidence>
<name>A0A9P3G9I3_9APHY</name>
<accession>A0A9P3G9I3</accession>
<dbReference type="Proteomes" id="UP000703269">
    <property type="component" value="Unassembled WGS sequence"/>
</dbReference>
<reference evidence="1 2" key="1">
    <citation type="submission" date="2021-08" db="EMBL/GenBank/DDBJ databases">
        <title>Draft Genome Sequence of Phanerochaete sordida strain YK-624.</title>
        <authorList>
            <person name="Mori T."/>
            <person name="Dohra H."/>
            <person name="Suzuki T."/>
            <person name="Kawagishi H."/>
            <person name="Hirai H."/>
        </authorList>
    </citation>
    <scope>NUCLEOTIDE SEQUENCE [LARGE SCALE GENOMIC DNA]</scope>
    <source>
        <strain evidence="1 2">YK-624</strain>
    </source>
</reference>
<dbReference type="AlphaFoldDB" id="A0A9P3G9I3"/>
<protein>
    <submittedName>
        <fullName evidence="1">Uncharacterized protein</fullName>
    </submittedName>
</protein>
<dbReference type="EMBL" id="BPQB01000016">
    <property type="protein sequence ID" value="GJE90299.1"/>
    <property type="molecule type" value="Genomic_DNA"/>
</dbReference>